<name>A0A0F9UN40_9ZZZZ</name>
<organism evidence="1">
    <name type="scientific">marine sediment metagenome</name>
    <dbReference type="NCBI Taxonomy" id="412755"/>
    <lineage>
        <taxon>unclassified sequences</taxon>
        <taxon>metagenomes</taxon>
        <taxon>ecological metagenomes</taxon>
    </lineage>
</organism>
<sequence length="184" mass="21531">MRPFPDPSILLHPQIPKPLHLLNPRTILGDVWWNNARREAYWRHGYYCHACSVHGTEAAHQKGLEAHEMYDIDYITGRVEFIEVVALCHFCHNYIHQGRLDMILRKGEITAVFYLAVLRHGERILEKAGLPLDLDAQLIDLLRDAGKMCDWGDYHLVIDGKSYGRRFESMEEWERHWEQGGLTK</sequence>
<protein>
    <recommendedName>
        <fullName evidence="2">HNH domain-containing protein</fullName>
    </recommendedName>
</protein>
<evidence type="ECO:0008006" key="2">
    <source>
        <dbReference type="Google" id="ProtNLM"/>
    </source>
</evidence>
<gene>
    <name evidence="1" type="ORF">LCGC14_0510320</name>
</gene>
<reference evidence="1" key="1">
    <citation type="journal article" date="2015" name="Nature">
        <title>Complex archaea that bridge the gap between prokaryotes and eukaryotes.</title>
        <authorList>
            <person name="Spang A."/>
            <person name="Saw J.H."/>
            <person name="Jorgensen S.L."/>
            <person name="Zaremba-Niedzwiedzka K."/>
            <person name="Martijn J."/>
            <person name="Lind A.E."/>
            <person name="van Eijk R."/>
            <person name="Schleper C."/>
            <person name="Guy L."/>
            <person name="Ettema T.J."/>
        </authorList>
    </citation>
    <scope>NUCLEOTIDE SEQUENCE</scope>
</reference>
<evidence type="ECO:0000313" key="1">
    <source>
        <dbReference type="EMBL" id="KKN62621.1"/>
    </source>
</evidence>
<dbReference type="AlphaFoldDB" id="A0A0F9UN40"/>
<dbReference type="EMBL" id="LAZR01000618">
    <property type="protein sequence ID" value="KKN62621.1"/>
    <property type="molecule type" value="Genomic_DNA"/>
</dbReference>
<proteinExistence type="predicted"/>
<comment type="caution">
    <text evidence="1">The sequence shown here is derived from an EMBL/GenBank/DDBJ whole genome shotgun (WGS) entry which is preliminary data.</text>
</comment>
<accession>A0A0F9UN40</accession>